<dbReference type="EMBL" id="JACIJH010000009">
    <property type="protein sequence ID" value="MBB5707320.1"/>
    <property type="molecule type" value="Genomic_DNA"/>
</dbReference>
<dbReference type="InterPro" id="IPR021341">
    <property type="entry name" value="DUF2958"/>
</dbReference>
<dbReference type="AlphaFoldDB" id="A0A7W9B6T8"/>
<gene>
    <name evidence="1" type="ORF">FHR21_002686</name>
</gene>
<comment type="caution">
    <text evidence="1">The sequence shown here is derived from an EMBL/GenBank/DDBJ whole genome shotgun (WGS) entry which is preliminary data.</text>
</comment>
<evidence type="ECO:0000313" key="1">
    <source>
        <dbReference type="EMBL" id="MBB5707320.1"/>
    </source>
</evidence>
<accession>A0A7W9B6T8</accession>
<evidence type="ECO:0000313" key="2">
    <source>
        <dbReference type="Proteomes" id="UP000537161"/>
    </source>
</evidence>
<keyword evidence="2" id="KW-1185">Reference proteome</keyword>
<dbReference type="Pfam" id="PF11171">
    <property type="entry name" value="DUF2958"/>
    <property type="match status" value="1"/>
</dbReference>
<proteinExistence type="predicted"/>
<sequence length="115" mass="12691">MDLIPDDIRKVLLANTDRLSADSSYDPVPVVKLFTPDADATWLMTRAEPYGGDLMLYGLSDLGLGCPEFGPTLLSELTEYRGVLGLPVERDPFFVPRQPIGQYIRQAIAAGYIQT</sequence>
<dbReference type="RefSeq" id="WP_184099089.1">
    <property type="nucleotide sequence ID" value="NZ_JACIJH010000009.1"/>
</dbReference>
<reference evidence="1 2" key="1">
    <citation type="submission" date="2020-08" db="EMBL/GenBank/DDBJ databases">
        <title>Genomic Encyclopedia of Type Strains, Phase IV (KMG-IV): sequencing the most valuable type-strain genomes for metagenomic binning, comparative biology and taxonomic classification.</title>
        <authorList>
            <person name="Goeker M."/>
        </authorList>
    </citation>
    <scope>NUCLEOTIDE SEQUENCE [LARGE SCALE GENOMIC DNA]</scope>
    <source>
        <strain evidence="1 2">DSM 27163</strain>
    </source>
</reference>
<organism evidence="1 2">
    <name type="scientific">Sphingopyxis panaciterrulae</name>
    <dbReference type="NCBI Taxonomy" id="462372"/>
    <lineage>
        <taxon>Bacteria</taxon>
        <taxon>Pseudomonadati</taxon>
        <taxon>Pseudomonadota</taxon>
        <taxon>Alphaproteobacteria</taxon>
        <taxon>Sphingomonadales</taxon>
        <taxon>Sphingomonadaceae</taxon>
        <taxon>Sphingopyxis</taxon>
    </lineage>
</organism>
<name>A0A7W9B6T8_9SPHN</name>
<dbReference type="Proteomes" id="UP000537161">
    <property type="component" value="Unassembled WGS sequence"/>
</dbReference>
<protein>
    <recommendedName>
        <fullName evidence="3">Lipoprotein</fullName>
    </recommendedName>
</protein>
<evidence type="ECO:0008006" key="3">
    <source>
        <dbReference type="Google" id="ProtNLM"/>
    </source>
</evidence>